<dbReference type="InterPro" id="IPR015947">
    <property type="entry name" value="PUA-like_sf"/>
</dbReference>
<evidence type="ECO:0000313" key="1">
    <source>
        <dbReference type="EMBL" id="GAA4401926.1"/>
    </source>
</evidence>
<reference evidence="2" key="1">
    <citation type="journal article" date="2019" name="Int. J. Syst. Evol. Microbiol.">
        <title>The Global Catalogue of Microorganisms (GCM) 10K type strain sequencing project: providing services to taxonomists for standard genome sequencing and annotation.</title>
        <authorList>
            <consortium name="The Broad Institute Genomics Platform"/>
            <consortium name="The Broad Institute Genome Sequencing Center for Infectious Disease"/>
            <person name="Wu L."/>
            <person name="Ma J."/>
        </authorList>
    </citation>
    <scope>NUCLEOTIDE SEQUENCE [LARGE SCALE GENOMIC DNA]</scope>
    <source>
        <strain evidence="2">JCM 17809</strain>
    </source>
</reference>
<comment type="caution">
    <text evidence="1">The sequence shown here is derived from an EMBL/GenBank/DDBJ whole genome shotgun (WGS) entry which is preliminary data.</text>
</comment>
<evidence type="ECO:0008006" key="3">
    <source>
        <dbReference type="Google" id="ProtNLM"/>
    </source>
</evidence>
<proteinExistence type="predicted"/>
<evidence type="ECO:0000313" key="2">
    <source>
        <dbReference type="Proteomes" id="UP001500945"/>
    </source>
</evidence>
<protein>
    <recommendedName>
        <fullName evidence="3">EVE domain-containing protein</fullName>
    </recommendedName>
</protein>
<dbReference type="Proteomes" id="UP001500945">
    <property type="component" value="Unassembled WGS sequence"/>
</dbReference>
<dbReference type="RefSeq" id="WP_345203459.1">
    <property type="nucleotide sequence ID" value="NZ_BAABGM010000007.1"/>
</dbReference>
<dbReference type="SUPFAM" id="SSF88697">
    <property type="entry name" value="PUA domain-like"/>
    <property type="match status" value="1"/>
</dbReference>
<dbReference type="EMBL" id="BAABGM010000007">
    <property type="protein sequence ID" value="GAA4401926.1"/>
    <property type="molecule type" value="Genomic_DNA"/>
</dbReference>
<keyword evidence="2" id="KW-1185">Reference proteome</keyword>
<name>A0ABP8K816_9MICO</name>
<accession>A0ABP8K816</accession>
<gene>
    <name evidence="1" type="ORF">GCM10023168_12000</name>
</gene>
<sequence>MVVSLLVISDREPLAWLLSEQRWAIPAGRARSAPAIGDQLLLYTTRGCYRNPSRDRGLVMGLATVRTSPGPLPEAVSFRGRDFTTGFDVDIEGVAPLHHGVELGPMAGHLDFLPDAATWSVRLRRSLIPLSERDASAISSKLMHHVQPRGEVLAGYLRASKTGTERVAGNT</sequence>
<organism evidence="1 2">
    <name type="scientific">Fodinibacter luteus</name>
    <dbReference type="NCBI Taxonomy" id="552064"/>
    <lineage>
        <taxon>Bacteria</taxon>
        <taxon>Bacillati</taxon>
        <taxon>Actinomycetota</taxon>
        <taxon>Actinomycetes</taxon>
        <taxon>Micrococcales</taxon>
        <taxon>Intrasporangiaceae</taxon>
        <taxon>Fodinibacter (ex Wang et al. 2009)</taxon>
    </lineage>
</organism>
<dbReference type="Gene3D" id="3.10.590.10">
    <property type="entry name" value="ph1033 like domains"/>
    <property type="match status" value="1"/>
</dbReference>